<dbReference type="AlphaFoldDB" id="A0AB36TJM6"/>
<keyword evidence="1" id="KW-0732">Signal</keyword>
<sequence length="197" mass="21953">MNKAKVIFVMIIFCTISLLAACGGDEVKKNHSIGEPKTDLSQSTHGIGDKEVKTNAEKFLEYVIDATDKRDFTKTGDYAGVLSTLGSEYKEDIINPYTGGKLLTKANRTKDLLYAEHWVASNVSSVDCIVIDDYMTLLEELDTSEVVYCLNAESKGCVIGIILMDGVYIYEVDENGEKINEIKHFFKKDNKKDNKGE</sequence>
<dbReference type="GeneID" id="35804796"/>
<accession>A0AB36TJM6</accession>
<evidence type="ECO:0000313" key="2">
    <source>
        <dbReference type="EMBL" id="PFH03801.1"/>
    </source>
</evidence>
<reference evidence="2 3" key="1">
    <citation type="submission" date="2017-09" db="EMBL/GenBank/DDBJ databases">
        <title>Evaluation of Pacific Biosciences Sequencing Technology to Finishing C. thermocellum Genome Sequences.</title>
        <authorList>
            <person name="Brown S."/>
        </authorList>
    </citation>
    <scope>NUCLEOTIDE SEQUENCE [LARGE SCALE GENOMIC DNA]</scope>
    <source>
        <strain evidence="2 3">AD2</strain>
    </source>
</reference>
<dbReference type="Proteomes" id="UP000223596">
    <property type="component" value="Unassembled WGS sequence"/>
</dbReference>
<dbReference type="RefSeq" id="WP_003513758.1">
    <property type="nucleotide sequence ID" value="NZ_CP013828.1"/>
</dbReference>
<dbReference type="EMBL" id="PDBW01000001">
    <property type="protein sequence ID" value="PFH03801.1"/>
    <property type="molecule type" value="Genomic_DNA"/>
</dbReference>
<feature type="signal peptide" evidence="1">
    <location>
        <begin position="1"/>
        <end position="20"/>
    </location>
</feature>
<dbReference type="PROSITE" id="PS51257">
    <property type="entry name" value="PROKAR_LIPOPROTEIN"/>
    <property type="match status" value="1"/>
</dbReference>
<gene>
    <name evidence="2" type="ORF">M972_112615</name>
</gene>
<organism evidence="2 3">
    <name type="scientific">Acetivibrio thermocellus AD2</name>
    <dbReference type="NCBI Taxonomy" id="1138384"/>
    <lineage>
        <taxon>Bacteria</taxon>
        <taxon>Bacillati</taxon>
        <taxon>Bacillota</taxon>
        <taxon>Clostridia</taxon>
        <taxon>Eubacteriales</taxon>
        <taxon>Oscillospiraceae</taxon>
        <taxon>Acetivibrio</taxon>
    </lineage>
</organism>
<comment type="caution">
    <text evidence="2">The sequence shown here is derived from an EMBL/GenBank/DDBJ whole genome shotgun (WGS) entry which is preliminary data.</text>
</comment>
<evidence type="ECO:0000313" key="3">
    <source>
        <dbReference type="Proteomes" id="UP000223596"/>
    </source>
</evidence>
<protein>
    <submittedName>
        <fullName evidence="2">Uncharacterized protein</fullName>
    </submittedName>
</protein>
<feature type="chain" id="PRO_5044334640" evidence="1">
    <location>
        <begin position="21"/>
        <end position="197"/>
    </location>
</feature>
<evidence type="ECO:0000256" key="1">
    <source>
        <dbReference type="SAM" id="SignalP"/>
    </source>
</evidence>
<proteinExistence type="predicted"/>
<name>A0AB36TJM6_ACETH</name>